<dbReference type="Gene3D" id="2.30.110.10">
    <property type="entry name" value="Electron Transport, Fmn-binding Protein, Chain A"/>
    <property type="match status" value="1"/>
</dbReference>
<dbReference type="Proteomes" id="UP000198539">
    <property type="component" value="Unassembled WGS sequence"/>
</dbReference>
<dbReference type="InterPro" id="IPR002563">
    <property type="entry name" value="Flavin_Rdtase-like_dom"/>
</dbReference>
<sequence>MNDNSSTTAGIDTRAYRDALGRFATGVTVVTAQGPNGPLGFTANSFASVSMDPPLVLWSPARSSSRFGVFSTATHYAIHVLADHQGDLCARFAKGDAGFADLAHDVNAHGVPVLPGVLARFDCAQHATHDGGDHLIVVGRVLDFDLAPGLPLLFSQGRLCQVAAGN</sequence>
<organism evidence="3 4">
    <name type="scientific">Roseicitreum antarcticum</name>
    <dbReference type="NCBI Taxonomy" id="564137"/>
    <lineage>
        <taxon>Bacteria</taxon>
        <taxon>Pseudomonadati</taxon>
        <taxon>Pseudomonadota</taxon>
        <taxon>Alphaproteobacteria</taxon>
        <taxon>Rhodobacterales</taxon>
        <taxon>Paracoccaceae</taxon>
        <taxon>Roseicitreum</taxon>
    </lineage>
</organism>
<dbReference type="GO" id="GO:0010181">
    <property type="term" value="F:FMN binding"/>
    <property type="evidence" value="ECO:0007669"/>
    <property type="project" value="InterPro"/>
</dbReference>
<dbReference type="STRING" id="564137.SAMN04488238_105279"/>
<dbReference type="SUPFAM" id="SSF50475">
    <property type="entry name" value="FMN-binding split barrel"/>
    <property type="match status" value="1"/>
</dbReference>
<feature type="domain" description="Flavin reductase like" evidence="2">
    <location>
        <begin position="20"/>
        <end position="161"/>
    </location>
</feature>
<dbReference type="RefSeq" id="WP_092889238.1">
    <property type="nucleotide sequence ID" value="NZ_CP061502.1"/>
</dbReference>
<dbReference type="OrthoDB" id="9792858at2"/>
<accession>A0A1H2Z9E4</accession>
<dbReference type="Pfam" id="PF01613">
    <property type="entry name" value="Flavin_Reduct"/>
    <property type="match status" value="1"/>
</dbReference>
<gene>
    <name evidence="3" type="ORF">SAMN04488238_105279</name>
</gene>
<reference evidence="3 4" key="1">
    <citation type="submission" date="2016-10" db="EMBL/GenBank/DDBJ databases">
        <authorList>
            <person name="de Groot N.N."/>
        </authorList>
    </citation>
    <scope>NUCLEOTIDE SEQUENCE [LARGE SCALE GENOMIC DNA]</scope>
    <source>
        <strain evidence="3 4">CGMCC 1.8894</strain>
    </source>
</reference>
<protein>
    <submittedName>
        <fullName evidence="3">NADH-FMN oxidoreductase RutF, flavin reductase (DIM6/NTAB) family</fullName>
    </submittedName>
</protein>
<dbReference type="AlphaFoldDB" id="A0A1H2Z9E4"/>
<dbReference type="GO" id="GO:0006208">
    <property type="term" value="P:pyrimidine nucleobase catabolic process"/>
    <property type="evidence" value="ECO:0007669"/>
    <property type="project" value="TreeGrafter"/>
</dbReference>
<proteinExistence type="predicted"/>
<dbReference type="InterPro" id="IPR012349">
    <property type="entry name" value="Split_barrel_FMN-bd"/>
</dbReference>
<dbReference type="GO" id="GO:0042602">
    <property type="term" value="F:riboflavin reductase (NADPH) activity"/>
    <property type="evidence" value="ECO:0007669"/>
    <property type="project" value="TreeGrafter"/>
</dbReference>
<dbReference type="PANTHER" id="PTHR30466">
    <property type="entry name" value="FLAVIN REDUCTASE"/>
    <property type="match status" value="1"/>
</dbReference>
<dbReference type="InterPro" id="IPR050268">
    <property type="entry name" value="NADH-dep_flavin_reductase"/>
</dbReference>
<name>A0A1H2Z9E4_9RHOB</name>
<dbReference type="EMBL" id="FNOM01000005">
    <property type="protein sequence ID" value="SDX13474.1"/>
    <property type="molecule type" value="Genomic_DNA"/>
</dbReference>
<keyword evidence="4" id="KW-1185">Reference proteome</keyword>
<dbReference type="SMART" id="SM00903">
    <property type="entry name" value="Flavin_Reduct"/>
    <property type="match status" value="1"/>
</dbReference>
<dbReference type="PANTHER" id="PTHR30466:SF1">
    <property type="entry name" value="FMN REDUCTASE (NADH) RUTF"/>
    <property type="match status" value="1"/>
</dbReference>
<evidence type="ECO:0000313" key="3">
    <source>
        <dbReference type="EMBL" id="SDX13474.1"/>
    </source>
</evidence>
<evidence type="ECO:0000259" key="2">
    <source>
        <dbReference type="SMART" id="SM00903"/>
    </source>
</evidence>
<keyword evidence="1" id="KW-0560">Oxidoreductase</keyword>
<evidence type="ECO:0000313" key="4">
    <source>
        <dbReference type="Proteomes" id="UP000198539"/>
    </source>
</evidence>
<evidence type="ECO:0000256" key="1">
    <source>
        <dbReference type="ARBA" id="ARBA00023002"/>
    </source>
</evidence>